<accession>A0A1K0H9U0</accession>
<dbReference type="EMBL" id="LT558120">
    <property type="protein sequence ID" value="SAM80038.1"/>
    <property type="molecule type" value="Genomic_DNA"/>
</dbReference>
<protein>
    <submittedName>
        <fullName evidence="2">Uncharacterized protein</fullName>
    </submittedName>
</protein>
<dbReference type="AlphaFoldDB" id="A0A1K0H9U0"/>
<name>A0A1K0H9U0_9BASI</name>
<feature type="compositionally biased region" description="Basic and acidic residues" evidence="1">
    <location>
        <begin position="30"/>
        <end position="42"/>
    </location>
</feature>
<gene>
    <name evidence="2" type="ORF">UBRO_02290</name>
</gene>
<proteinExistence type="predicted"/>
<reference evidence="3" key="1">
    <citation type="submission" date="2016-04" db="EMBL/GenBank/DDBJ databases">
        <authorList>
            <person name="Guldener U."/>
            <person name="Guldener U."/>
        </authorList>
    </citation>
    <scope>NUCLEOTIDE SEQUENCE [LARGE SCALE GENOMIC DNA]</scope>
    <source>
        <strain evidence="3">UB2112</strain>
    </source>
</reference>
<evidence type="ECO:0000313" key="3">
    <source>
        <dbReference type="Proteomes" id="UP000179920"/>
    </source>
</evidence>
<evidence type="ECO:0000256" key="1">
    <source>
        <dbReference type="SAM" id="MobiDB-lite"/>
    </source>
</evidence>
<dbReference type="Proteomes" id="UP000179920">
    <property type="component" value="Chromosome IV"/>
</dbReference>
<feature type="region of interest" description="Disordered" evidence="1">
    <location>
        <begin position="22"/>
        <end position="42"/>
    </location>
</feature>
<evidence type="ECO:0000313" key="2">
    <source>
        <dbReference type="EMBL" id="SAM80038.1"/>
    </source>
</evidence>
<sequence length="75" mass="8484">MGGLEEKVPIIEGKDRITGKVSHARSGSEFSREEDQAQEHAKSTMADFHENCDSVPLCGICYREALWHVNEMMFL</sequence>
<organism evidence="2 3">
    <name type="scientific">Ustilago bromivora</name>
    <dbReference type="NCBI Taxonomy" id="307758"/>
    <lineage>
        <taxon>Eukaryota</taxon>
        <taxon>Fungi</taxon>
        <taxon>Dikarya</taxon>
        <taxon>Basidiomycota</taxon>
        <taxon>Ustilaginomycotina</taxon>
        <taxon>Ustilaginomycetes</taxon>
        <taxon>Ustilaginales</taxon>
        <taxon>Ustilaginaceae</taxon>
        <taxon>Ustilago</taxon>
    </lineage>
</organism>